<sequence length="422" mass="46995">MEVNRALHRPILAVIYAALALLAACWLLSWDTDAGIALFFALMLPLLGLMRWPNSPRLLFLGFAVMVGGKFVYALTQDPLKGPDERNYFAQVAAFQDLGSFFAYAWEQITLNGFNVSAYPIFGLLYMPFYKGVQLEDPLAIIVFNSLLLLLVVHQTYSLCRNHFRFALPALAETKFHGWTAFALFVSPSFMFMTSIFAKDVTSVLLGLLGALLLLRKRYVLFVAVLLYATGLRDYAIVYTLGYYLLFRGRMKTALAMLVVSLAAVVLFAGVSGALNAGLLAVFLFFSPNPLKLGNWDAAVLYRTLEAIWMSFSLVAAAVVYAKAPETRRFYRLALIVLVTYACTLILVGYVTVVSRELEYGVGTIGDNMVRKKLPVLPLLYIFSAYTMVWLGKLTRPIRRIKEVQSCGEGTSSAGLDRSFEP</sequence>
<evidence type="ECO:0000313" key="3">
    <source>
        <dbReference type="Proteomes" id="UP000547209"/>
    </source>
</evidence>
<keyword evidence="1" id="KW-1133">Transmembrane helix</keyword>
<feature type="transmembrane region" description="Helical" evidence="1">
    <location>
        <begin position="59"/>
        <end position="76"/>
    </location>
</feature>
<dbReference type="EMBL" id="JACJVP010000055">
    <property type="protein sequence ID" value="MBB6674811.1"/>
    <property type="molecule type" value="Genomic_DNA"/>
</dbReference>
<feature type="transmembrane region" description="Helical" evidence="1">
    <location>
        <begin position="139"/>
        <end position="157"/>
    </location>
</feature>
<evidence type="ECO:0000313" key="2">
    <source>
        <dbReference type="EMBL" id="MBB6674811.1"/>
    </source>
</evidence>
<dbReference type="RefSeq" id="WP_185672672.1">
    <property type="nucleotide sequence ID" value="NZ_JACJVP010000055.1"/>
</dbReference>
<keyword evidence="1" id="KW-0472">Membrane</keyword>
<evidence type="ECO:0000256" key="1">
    <source>
        <dbReference type="SAM" id="Phobius"/>
    </source>
</evidence>
<proteinExistence type="predicted"/>
<gene>
    <name evidence="2" type="ORF">H7C19_29450</name>
</gene>
<feature type="transmembrane region" description="Helical" evidence="1">
    <location>
        <begin position="218"/>
        <end position="246"/>
    </location>
</feature>
<feature type="transmembrane region" description="Helical" evidence="1">
    <location>
        <begin position="113"/>
        <end position="133"/>
    </location>
</feature>
<feature type="transmembrane region" description="Helical" evidence="1">
    <location>
        <begin position="333"/>
        <end position="354"/>
    </location>
</feature>
<feature type="transmembrane region" description="Helical" evidence="1">
    <location>
        <begin position="35"/>
        <end position="52"/>
    </location>
</feature>
<keyword evidence="1" id="KW-0812">Transmembrane</keyword>
<feature type="transmembrane region" description="Helical" evidence="1">
    <location>
        <begin position="374"/>
        <end position="392"/>
    </location>
</feature>
<dbReference type="PROSITE" id="PS51257">
    <property type="entry name" value="PROKAR_LIPOPROTEIN"/>
    <property type="match status" value="1"/>
</dbReference>
<feature type="transmembrane region" description="Helical" evidence="1">
    <location>
        <begin position="178"/>
        <end position="198"/>
    </location>
</feature>
<name>A0A7X0RWB0_9BACL</name>
<keyword evidence="3" id="KW-1185">Reference proteome</keyword>
<protein>
    <submittedName>
        <fullName evidence="2">Uncharacterized protein</fullName>
    </submittedName>
</protein>
<dbReference type="Proteomes" id="UP000547209">
    <property type="component" value="Unassembled WGS sequence"/>
</dbReference>
<dbReference type="AlphaFoldDB" id="A0A7X0RWB0"/>
<organism evidence="2 3">
    <name type="scientific">Cohnella nanjingensis</name>
    <dbReference type="NCBI Taxonomy" id="1387779"/>
    <lineage>
        <taxon>Bacteria</taxon>
        <taxon>Bacillati</taxon>
        <taxon>Bacillota</taxon>
        <taxon>Bacilli</taxon>
        <taxon>Bacillales</taxon>
        <taxon>Paenibacillaceae</taxon>
        <taxon>Cohnella</taxon>
    </lineage>
</organism>
<accession>A0A7X0RWB0</accession>
<comment type="caution">
    <text evidence="2">The sequence shown here is derived from an EMBL/GenBank/DDBJ whole genome shotgun (WGS) entry which is preliminary data.</text>
</comment>
<feature type="transmembrane region" description="Helical" evidence="1">
    <location>
        <begin position="298"/>
        <end position="321"/>
    </location>
</feature>
<feature type="transmembrane region" description="Helical" evidence="1">
    <location>
        <begin position="12"/>
        <end position="29"/>
    </location>
</feature>
<feature type="transmembrane region" description="Helical" evidence="1">
    <location>
        <begin position="258"/>
        <end position="286"/>
    </location>
</feature>
<reference evidence="2 3" key="1">
    <citation type="submission" date="2020-08" db="EMBL/GenBank/DDBJ databases">
        <title>Cohnella phylogeny.</title>
        <authorList>
            <person name="Dunlap C."/>
        </authorList>
    </citation>
    <scope>NUCLEOTIDE SEQUENCE [LARGE SCALE GENOMIC DNA]</scope>
    <source>
        <strain evidence="2 3">DSM 28246</strain>
    </source>
</reference>